<dbReference type="EMBL" id="LR699119">
    <property type="protein sequence ID" value="VVC76397.1"/>
    <property type="molecule type" value="Genomic_DNA"/>
</dbReference>
<protein>
    <submittedName>
        <fullName evidence="1">Uncharacterized protein</fullName>
    </submittedName>
</protein>
<proteinExistence type="predicted"/>
<reference evidence="1 2" key="1">
    <citation type="submission" date="2019-08" db="EMBL/GenBank/DDBJ databases">
        <authorList>
            <person name="Guy L."/>
        </authorList>
    </citation>
    <scope>NUCLEOTIDE SEQUENCE [LARGE SCALE GENOMIC DNA]</scope>
    <source>
        <strain evidence="1 2">SGT-108</strain>
    </source>
</reference>
<evidence type="ECO:0000313" key="1">
    <source>
        <dbReference type="EMBL" id="VVC76397.1"/>
    </source>
</evidence>
<evidence type="ECO:0000313" key="2">
    <source>
        <dbReference type="Proteomes" id="UP000324194"/>
    </source>
</evidence>
<organism evidence="1 2">
    <name type="scientific">Aquicella siphonis</name>
    <dbReference type="NCBI Taxonomy" id="254247"/>
    <lineage>
        <taxon>Bacteria</taxon>
        <taxon>Pseudomonadati</taxon>
        <taxon>Pseudomonadota</taxon>
        <taxon>Gammaproteobacteria</taxon>
        <taxon>Legionellales</taxon>
        <taxon>Coxiellaceae</taxon>
        <taxon>Aquicella</taxon>
    </lineage>
</organism>
<dbReference type="AlphaFoldDB" id="A0A5E4PIY5"/>
<name>A0A5E4PIY5_9COXI</name>
<keyword evidence="2" id="KW-1185">Reference proteome</keyword>
<sequence length="39" mass="4837">MKRVNSVRQAWQMMNLNTLLRHRNHIHLTAVLEDVHFYY</sequence>
<dbReference type="Proteomes" id="UP000324194">
    <property type="component" value="Chromosome 1"/>
</dbReference>
<dbReference type="KEGG" id="asip:AQUSIP_17090"/>
<accession>A0A5E4PIY5</accession>
<gene>
    <name evidence="1" type="ORF">AQUSIP_17090</name>
</gene>